<dbReference type="InterPro" id="IPR027443">
    <property type="entry name" value="IPNS-like_sf"/>
</dbReference>
<dbReference type="InterPro" id="IPR044861">
    <property type="entry name" value="IPNS-like_FE2OG_OXY"/>
</dbReference>
<dbReference type="InterPro" id="IPR005123">
    <property type="entry name" value="Oxoglu/Fe-dep_dioxygenase_dom"/>
</dbReference>
<dbReference type="Pfam" id="PF14226">
    <property type="entry name" value="DIOX_N"/>
    <property type="match status" value="1"/>
</dbReference>
<keyword evidence="2 4" id="KW-0479">Metal-binding</keyword>
<keyword evidence="3 4" id="KW-0408">Iron</keyword>
<comment type="similarity">
    <text evidence="1 4">Belongs to the iron/ascorbate-dependent oxidoreductase family.</text>
</comment>
<organism evidence="6 7">
    <name type="scientific">Nepenthes gracilis</name>
    <name type="common">Slender pitcher plant</name>
    <dbReference type="NCBI Taxonomy" id="150966"/>
    <lineage>
        <taxon>Eukaryota</taxon>
        <taxon>Viridiplantae</taxon>
        <taxon>Streptophyta</taxon>
        <taxon>Embryophyta</taxon>
        <taxon>Tracheophyta</taxon>
        <taxon>Spermatophyta</taxon>
        <taxon>Magnoliopsida</taxon>
        <taxon>eudicotyledons</taxon>
        <taxon>Gunneridae</taxon>
        <taxon>Pentapetalae</taxon>
        <taxon>Caryophyllales</taxon>
        <taxon>Nepenthaceae</taxon>
        <taxon>Nepenthes</taxon>
    </lineage>
</organism>
<proteinExistence type="inferred from homology"/>
<protein>
    <recommendedName>
        <fullName evidence="5">Fe2OG dioxygenase domain-containing protein</fullName>
    </recommendedName>
</protein>
<dbReference type="AlphaFoldDB" id="A0AAD3XU72"/>
<feature type="domain" description="Fe2OG dioxygenase" evidence="5">
    <location>
        <begin position="205"/>
        <end position="308"/>
    </location>
</feature>
<name>A0AAD3XU72_NEPGR</name>
<keyword evidence="7" id="KW-1185">Reference proteome</keyword>
<sequence length="355" mass="40523">MAGYAPSAKIELQNKPVQEIAEGGGDVVPERYIHREISGAGSFDATLPYMDCAPIDLQLLSSSSPNRQEELDKLRSALHSWGCFQVVNHGMPASSMGKMREAGKQFFALPMEEKRKYSRPVDDLEGYGHDTFVSEDRILDWTDRLYLLAFPEERRRLKFWPEKPPLLREKLREYAIKSQEILELVLNAMALSLGLEEKSFLKQYGENGMIFARFNFYPRCPRPDCILGIKQHSDGSAVTIVLQDEKVEGLQVLKDDQWFKVPIIPDALFINAGDQVEIMSNGIFKSPVHRVVTNSESERLSVAMFCTPDPENEIGPSDELITDDRRQSYKKVKNYPMIYYHYYELGETPLSSVKI</sequence>
<evidence type="ECO:0000259" key="5">
    <source>
        <dbReference type="PROSITE" id="PS51471"/>
    </source>
</evidence>
<dbReference type="GO" id="GO:0016491">
    <property type="term" value="F:oxidoreductase activity"/>
    <property type="evidence" value="ECO:0007669"/>
    <property type="project" value="UniProtKB-KW"/>
</dbReference>
<evidence type="ECO:0000256" key="4">
    <source>
        <dbReference type="RuleBase" id="RU003682"/>
    </source>
</evidence>
<dbReference type="Proteomes" id="UP001279734">
    <property type="component" value="Unassembled WGS sequence"/>
</dbReference>
<keyword evidence="4" id="KW-0560">Oxidoreductase</keyword>
<reference evidence="6" key="1">
    <citation type="submission" date="2023-05" db="EMBL/GenBank/DDBJ databases">
        <title>Nepenthes gracilis genome sequencing.</title>
        <authorList>
            <person name="Fukushima K."/>
        </authorList>
    </citation>
    <scope>NUCLEOTIDE SEQUENCE</scope>
    <source>
        <strain evidence="6">SING2019-196</strain>
    </source>
</reference>
<evidence type="ECO:0000256" key="2">
    <source>
        <dbReference type="ARBA" id="ARBA00022723"/>
    </source>
</evidence>
<gene>
    <name evidence="6" type="ORF">Nepgr_018625</name>
</gene>
<comment type="caution">
    <text evidence="6">The sequence shown here is derived from an EMBL/GenBank/DDBJ whole genome shotgun (WGS) entry which is preliminary data.</text>
</comment>
<evidence type="ECO:0000256" key="1">
    <source>
        <dbReference type="ARBA" id="ARBA00008056"/>
    </source>
</evidence>
<accession>A0AAD3XU72</accession>
<dbReference type="PROSITE" id="PS51471">
    <property type="entry name" value="FE2OG_OXY"/>
    <property type="match status" value="1"/>
</dbReference>
<dbReference type="InterPro" id="IPR050295">
    <property type="entry name" value="Plant_2OG-oxidoreductases"/>
</dbReference>
<dbReference type="EMBL" id="BSYO01000017">
    <property type="protein sequence ID" value="GMH16784.1"/>
    <property type="molecule type" value="Genomic_DNA"/>
</dbReference>
<evidence type="ECO:0000313" key="7">
    <source>
        <dbReference type="Proteomes" id="UP001279734"/>
    </source>
</evidence>
<dbReference type="InterPro" id="IPR026992">
    <property type="entry name" value="DIOX_N"/>
</dbReference>
<dbReference type="Gene3D" id="2.60.120.330">
    <property type="entry name" value="B-lactam Antibiotic, Isopenicillin N Synthase, Chain"/>
    <property type="match status" value="1"/>
</dbReference>
<dbReference type="SUPFAM" id="SSF51197">
    <property type="entry name" value="Clavaminate synthase-like"/>
    <property type="match status" value="1"/>
</dbReference>
<dbReference type="PANTHER" id="PTHR47991">
    <property type="entry name" value="OXOGLUTARATE/IRON-DEPENDENT DIOXYGENASE"/>
    <property type="match status" value="1"/>
</dbReference>
<dbReference type="FunFam" id="2.60.120.330:FF:000018">
    <property type="entry name" value="2-oxoglutarate (2OG) and Fe(II)-dependent oxygenase superfamily protein"/>
    <property type="match status" value="1"/>
</dbReference>
<evidence type="ECO:0000313" key="6">
    <source>
        <dbReference type="EMBL" id="GMH16784.1"/>
    </source>
</evidence>
<dbReference type="Pfam" id="PF03171">
    <property type="entry name" value="2OG-FeII_Oxy"/>
    <property type="match status" value="1"/>
</dbReference>
<evidence type="ECO:0000256" key="3">
    <source>
        <dbReference type="ARBA" id="ARBA00023004"/>
    </source>
</evidence>
<dbReference type="GO" id="GO:0046872">
    <property type="term" value="F:metal ion binding"/>
    <property type="evidence" value="ECO:0007669"/>
    <property type="project" value="UniProtKB-KW"/>
</dbReference>